<feature type="compositionally biased region" description="Pro residues" evidence="1">
    <location>
        <begin position="186"/>
        <end position="204"/>
    </location>
</feature>
<feature type="compositionally biased region" description="Low complexity" evidence="1">
    <location>
        <begin position="205"/>
        <end position="357"/>
    </location>
</feature>
<protein>
    <recommendedName>
        <fullName evidence="2">DUF7371 domain-containing protein</fullName>
    </recommendedName>
</protein>
<accession>A0A6A5UIN5</accession>
<keyword evidence="4" id="KW-1185">Reference proteome</keyword>
<feature type="region of interest" description="Disordered" evidence="1">
    <location>
        <begin position="372"/>
        <end position="412"/>
    </location>
</feature>
<proteinExistence type="predicted"/>
<dbReference type="OrthoDB" id="5385013at2759"/>
<dbReference type="Proteomes" id="UP000800035">
    <property type="component" value="Unassembled WGS sequence"/>
</dbReference>
<feature type="domain" description="DUF7371" evidence="2">
    <location>
        <begin position="607"/>
        <end position="806"/>
    </location>
</feature>
<dbReference type="AlphaFoldDB" id="A0A6A5UIN5"/>
<dbReference type="InterPro" id="IPR055795">
    <property type="entry name" value="DUF7371"/>
</dbReference>
<evidence type="ECO:0000313" key="4">
    <source>
        <dbReference type="Proteomes" id="UP000800035"/>
    </source>
</evidence>
<sequence>MIAPCAAQEMESGCSVVYVTVPGPIITVSLIASRPSNPSHGTYYYSVISGTTQWLGSIAPPTRSGTLLTTVTPVPTLSSVTGLPSMTYTPSPTLPMPTQPSTVRSTVPPVQTLSSVAGPPLMTAPRPTLPPNLPSIGPTSSRSDPLPGPASSPGFPSTGPASSLIFPSTSPASSPNLPSTGLAPSPSFPSPSVVPSPSFSPPGSPSSRSSPPTTGVTTTRPAPSTILTSPRTTVTSVPSSSGPDLASSLSSLAPSVVPTTNTGSGTTIMMTGTTSTPATASSNSSQRGSSTASPPRPPSTSASSHSLPASTLSMSPSNPTPVVSSSTFSLSRSSSSPVSSASPPASASTTGLSASPPGSSFTISLPRLSSTLVSSLSPPADTVTRPSISPPVSRSSTSSPSQSSRLTVSETPSFSTSSISSVWESIVSSPTSASRATTAFLTPEVPPAPTVPIFTNTTRNFTSSITSSQPLPYSGWNGTSPTASCSGAAPDINCLPQMSTFMTKAIAYGDAKFSFVFPTPTVVTTVSYWTGIYPSITGPDWTDLAMTTRVAQERGLSELPSLELFKPTPTPTGFKTIVTTVVADSSAKAVEREVVAVAEAEPVVCGESGNFTLNFDDTTVAGGGPDILPVNGLKNPYHHLFYANGFTYVPDKWEPYPAVSQPNVAMFLPTGGLLLPPLAFAGTLLPGELGAGPRASVDAYWFNAYSGYFGCALNGITPCTLRISGYRWDASRKAEVLTAEQSVTIPPCWGYINCKLTQVIFNAQFRALSGIQFNAFTRNLNIPQVFMMDDLQLEWHNNTCSAGILRIGHS</sequence>
<evidence type="ECO:0000256" key="1">
    <source>
        <dbReference type="SAM" id="MobiDB-lite"/>
    </source>
</evidence>
<feature type="compositionally biased region" description="Polar residues" evidence="1">
    <location>
        <begin position="159"/>
        <end position="179"/>
    </location>
</feature>
<gene>
    <name evidence="3" type="ORF">CC80DRAFT_433425</name>
</gene>
<reference evidence="3" key="1">
    <citation type="journal article" date="2020" name="Stud. Mycol.">
        <title>101 Dothideomycetes genomes: a test case for predicting lifestyles and emergence of pathogens.</title>
        <authorList>
            <person name="Haridas S."/>
            <person name="Albert R."/>
            <person name="Binder M."/>
            <person name="Bloem J."/>
            <person name="Labutti K."/>
            <person name="Salamov A."/>
            <person name="Andreopoulos B."/>
            <person name="Baker S."/>
            <person name="Barry K."/>
            <person name="Bills G."/>
            <person name="Bluhm B."/>
            <person name="Cannon C."/>
            <person name="Castanera R."/>
            <person name="Culley D."/>
            <person name="Daum C."/>
            <person name="Ezra D."/>
            <person name="Gonzalez J."/>
            <person name="Henrissat B."/>
            <person name="Kuo A."/>
            <person name="Liang C."/>
            <person name="Lipzen A."/>
            <person name="Lutzoni F."/>
            <person name="Magnuson J."/>
            <person name="Mondo S."/>
            <person name="Nolan M."/>
            <person name="Ohm R."/>
            <person name="Pangilinan J."/>
            <person name="Park H.-J."/>
            <person name="Ramirez L."/>
            <person name="Alfaro M."/>
            <person name="Sun H."/>
            <person name="Tritt A."/>
            <person name="Yoshinaga Y."/>
            <person name="Zwiers L.-H."/>
            <person name="Turgeon B."/>
            <person name="Goodwin S."/>
            <person name="Spatafora J."/>
            <person name="Crous P."/>
            <person name="Grigoriev I."/>
        </authorList>
    </citation>
    <scope>NUCLEOTIDE SEQUENCE</scope>
    <source>
        <strain evidence="3">CBS 675.92</strain>
    </source>
</reference>
<dbReference type="Pfam" id="PF24086">
    <property type="entry name" value="DUF7371"/>
    <property type="match status" value="1"/>
</dbReference>
<feature type="compositionally biased region" description="Polar residues" evidence="1">
    <location>
        <begin position="99"/>
        <end position="115"/>
    </location>
</feature>
<dbReference type="EMBL" id="ML976977">
    <property type="protein sequence ID" value="KAF1963652.1"/>
    <property type="molecule type" value="Genomic_DNA"/>
</dbReference>
<evidence type="ECO:0000259" key="2">
    <source>
        <dbReference type="Pfam" id="PF24086"/>
    </source>
</evidence>
<evidence type="ECO:0000313" key="3">
    <source>
        <dbReference type="EMBL" id="KAF1963652.1"/>
    </source>
</evidence>
<feature type="region of interest" description="Disordered" evidence="1">
    <location>
        <begin position="82"/>
        <end position="359"/>
    </location>
</feature>
<name>A0A6A5UIN5_9PLEO</name>
<organism evidence="3 4">
    <name type="scientific">Byssothecium circinans</name>
    <dbReference type="NCBI Taxonomy" id="147558"/>
    <lineage>
        <taxon>Eukaryota</taxon>
        <taxon>Fungi</taxon>
        <taxon>Dikarya</taxon>
        <taxon>Ascomycota</taxon>
        <taxon>Pezizomycotina</taxon>
        <taxon>Dothideomycetes</taxon>
        <taxon>Pleosporomycetidae</taxon>
        <taxon>Pleosporales</taxon>
        <taxon>Massarineae</taxon>
        <taxon>Massarinaceae</taxon>
        <taxon>Byssothecium</taxon>
    </lineage>
</organism>